<dbReference type="EMBL" id="CM029041">
    <property type="protein sequence ID" value="KAG2628804.1"/>
    <property type="molecule type" value="Genomic_DNA"/>
</dbReference>
<feature type="compositionally biased region" description="Basic residues" evidence="1">
    <location>
        <begin position="84"/>
        <end position="93"/>
    </location>
</feature>
<feature type="transmembrane region" description="Helical" evidence="2">
    <location>
        <begin position="231"/>
        <end position="249"/>
    </location>
</feature>
<evidence type="ECO:0000256" key="2">
    <source>
        <dbReference type="SAM" id="Phobius"/>
    </source>
</evidence>
<sequence length="250" mass="27671">MAAPAAALRLLLRRRAPAAPSLALLQPLFPGPFSTPCSPLLSAAASAALLDVRRAQVVSLALAPYLLRHYSSKPSKGSAPWRPTSRKGSPRKKQVKHCSIVTYLETLVRKMLFLNGLQKDVLKRVEMLNETMDACLKASHLLVDEGWDDRAIAMFENALDNHWKTFAAYEKGVDDFAKAVGSTNGLPAHILEQYQASCKKMKDCKKILRQKLEELSGTFETRKMRKKINKAVGLGICLVLTVVIVRAYLT</sequence>
<accession>A0A8T0V5Z4</accession>
<dbReference type="Proteomes" id="UP000823388">
    <property type="component" value="Chromosome 3K"/>
</dbReference>
<protein>
    <submittedName>
        <fullName evidence="3">Uncharacterized protein</fullName>
    </submittedName>
</protein>
<name>A0A8T0V5Z4_PANVG</name>
<keyword evidence="2" id="KW-0472">Membrane</keyword>
<feature type="region of interest" description="Disordered" evidence="1">
    <location>
        <begin position="72"/>
        <end position="93"/>
    </location>
</feature>
<keyword evidence="4" id="KW-1185">Reference proteome</keyword>
<comment type="caution">
    <text evidence="3">The sequence shown here is derived from an EMBL/GenBank/DDBJ whole genome shotgun (WGS) entry which is preliminary data.</text>
</comment>
<gene>
    <name evidence="3" type="ORF">PVAP13_3KG414800</name>
</gene>
<evidence type="ECO:0000313" key="3">
    <source>
        <dbReference type="EMBL" id="KAG2628804.1"/>
    </source>
</evidence>
<evidence type="ECO:0000313" key="4">
    <source>
        <dbReference type="Proteomes" id="UP000823388"/>
    </source>
</evidence>
<reference evidence="3" key="1">
    <citation type="submission" date="2020-05" db="EMBL/GenBank/DDBJ databases">
        <title>WGS assembly of Panicum virgatum.</title>
        <authorList>
            <person name="Lovell J.T."/>
            <person name="Jenkins J."/>
            <person name="Shu S."/>
            <person name="Juenger T.E."/>
            <person name="Schmutz J."/>
        </authorList>
    </citation>
    <scope>NUCLEOTIDE SEQUENCE</scope>
    <source>
        <strain evidence="3">AP13</strain>
    </source>
</reference>
<keyword evidence="2" id="KW-1133">Transmembrane helix</keyword>
<dbReference type="AlphaFoldDB" id="A0A8T0V5Z4"/>
<organism evidence="3 4">
    <name type="scientific">Panicum virgatum</name>
    <name type="common">Blackwell switchgrass</name>
    <dbReference type="NCBI Taxonomy" id="38727"/>
    <lineage>
        <taxon>Eukaryota</taxon>
        <taxon>Viridiplantae</taxon>
        <taxon>Streptophyta</taxon>
        <taxon>Embryophyta</taxon>
        <taxon>Tracheophyta</taxon>
        <taxon>Spermatophyta</taxon>
        <taxon>Magnoliopsida</taxon>
        <taxon>Liliopsida</taxon>
        <taxon>Poales</taxon>
        <taxon>Poaceae</taxon>
        <taxon>PACMAD clade</taxon>
        <taxon>Panicoideae</taxon>
        <taxon>Panicodae</taxon>
        <taxon>Paniceae</taxon>
        <taxon>Panicinae</taxon>
        <taxon>Panicum</taxon>
        <taxon>Panicum sect. Hiantes</taxon>
    </lineage>
</organism>
<proteinExistence type="predicted"/>
<keyword evidence="2" id="KW-0812">Transmembrane</keyword>
<evidence type="ECO:0000256" key="1">
    <source>
        <dbReference type="SAM" id="MobiDB-lite"/>
    </source>
</evidence>